<dbReference type="InterPro" id="IPR043472">
    <property type="entry name" value="Macro_dom-like"/>
</dbReference>
<comment type="caution">
    <text evidence="2">The sequence shown here is derived from an EMBL/GenBank/DDBJ whole genome shotgun (WGS) entry which is preliminary data.</text>
</comment>
<proteinExistence type="predicted"/>
<dbReference type="OrthoDB" id="6077599at2759"/>
<dbReference type="GO" id="GO:0016787">
    <property type="term" value="F:hydrolase activity"/>
    <property type="evidence" value="ECO:0007669"/>
    <property type="project" value="UniProtKB-KW"/>
</dbReference>
<dbReference type="AlphaFoldDB" id="A0A6V8QPV5"/>
<dbReference type="Proteomes" id="UP000517252">
    <property type="component" value="Unassembled WGS sequence"/>
</dbReference>
<dbReference type="NCBIfam" id="NF001664">
    <property type="entry name" value="PRK00431.1-6"/>
    <property type="match status" value="1"/>
</dbReference>
<dbReference type="CDD" id="cd02908">
    <property type="entry name" value="Macro_OAADPr_deacetylase"/>
    <property type="match status" value="1"/>
</dbReference>
<feature type="domain" description="Macro" evidence="1">
    <location>
        <begin position="42"/>
        <end position="224"/>
    </location>
</feature>
<protein>
    <submittedName>
        <fullName evidence="2">ADP-ribose glycohydrolase MACROD1</fullName>
    </submittedName>
</protein>
<dbReference type="EMBL" id="BLZH01000003">
    <property type="protein sequence ID" value="GFP54192.1"/>
    <property type="molecule type" value="Genomic_DNA"/>
</dbReference>
<dbReference type="SUPFAM" id="SSF52949">
    <property type="entry name" value="Macro domain-like"/>
    <property type="match status" value="1"/>
</dbReference>
<dbReference type="PANTHER" id="PTHR11106">
    <property type="entry name" value="GANGLIOSIDE INDUCED DIFFERENTIATION ASSOCIATED PROTEIN 2-RELATED"/>
    <property type="match status" value="1"/>
</dbReference>
<sequence length="231" mass="25008">MASFYSSFRPSLKSAQDIPNIQTLYSTNRLSPPQPPFPYNPPREIAPNEKLNARVCLIRADLTTLPVDAIVNAAKSSLRGGGGVDGAIHAAAGPKLVRECIEKYPGGCQTGQAVITGGHNLPAKHVIHTVGPVYHSERVSRPLLQSCYLRSLKVAEENGCSSIAFSAVSTGIYGYPSTLACEAACDAVRQYLEQDTTNQIQQVVFVTFMDKDVNAYRSILPYYFPPETAMG</sequence>
<dbReference type="PANTHER" id="PTHR11106:SF27">
    <property type="entry name" value="MACRO DOMAIN-CONTAINING PROTEIN"/>
    <property type="match status" value="1"/>
</dbReference>
<dbReference type="PROSITE" id="PS51154">
    <property type="entry name" value="MACRO"/>
    <property type="match status" value="1"/>
</dbReference>
<dbReference type="Gene3D" id="3.40.220.10">
    <property type="entry name" value="Leucine Aminopeptidase, subunit E, domain 1"/>
    <property type="match status" value="1"/>
</dbReference>
<dbReference type="Pfam" id="PF01661">
    <property type="entry name" value="Macro"/>
    <property type="match status" value="1"/>
</dbReference>
<evidence type="ECO:0000313" key="2">
    <source>
        <dbReference type="EMBL" id="GFP54192.1"/>
    </source>
</evidence>
<accession>A0A6V8QPV5</accession>
<gene>
    <name evidence="2" type="ORF">TASIC1_0003057000</name>
</gene>
<evidence type="ECO:0000313" key="3">
    <source>
        <dbReference type="Proteomes" id="UP000517252"/>
    </source>
</evidence>
<name>A0A6V8QPV5_TRIAP</name>
<dbReference type="InterPro" id="IPR002589">
    <property type="entry name" value="Macro_dom"/>
</dbReference>
<dbReference type="SMART" id="SM00506">
    <property type="entry name" value="A1pp"/>
    <property type="match status" value="1"/>
</dbReference>
<organism evidence="2 3">
    <name type="scientific">Trichoderma asperellum</name>
    <name type="common">Filamentous fungus</name>
    <dbReference type="NCBI Taxonomy" id="101201"/>
    <lineage>
        <taxon>Eukaryota</taxon>
        <taxon>Fungi</taxon>
        <taxon>Dikarya</taxon>
        <taxon>Ascomycota</taxon>
        <taxon>Pezizomycotina</taxon>
        <taxon>Sordariomycetes</taxon>
        <taxon>Hypocreomycetidae</taxon>
        <taxon>Hypocreales</taxon>
        <taxon>Hypocreaceae</taxon>
        <taxon>Trichoderma</taxon>
    </lineage>
</organism>
<evidence type="ECO:0000259" key="1">
    <source>
        <dbReference type="PROSITE" id="PS51154"/>
    </source>
</evidence>
<reference evidence="2 3" key="1">
    <citation type="submission" date="2020-07" db="EMBL/GenBank/DDBJ databases">
        <title>Trichoderma asperellum IC-1 whole genome shotgun sequence.</title>
        <authorList>
            <person name="Kanamasa S."/>
            <person name="Takahashi H."/>
        </authorList>
    </citation>
    <scope>NUCLEOTIDE SEQUENCE [LARGE SCALE GENOMIC DNA]</scope>
    <source>
        <strain evidence="2 3">IC-1</strain>
    </source>
</reference>
<keyword evidence="2" id="KW-0378">Hydrolase</keyword>